<feature type="compositionally biased region" description="Polar residues" evidence="1">
    <location>
        <begin position="294"/>
        <end position="327"/>
    </location>
</feature>
<feature type="compositionally biased region" description="Low complexity" evidence="1">
    <location>
        <begin position="271"/>
        <end position="282"/>
    </location>
</feature>
<feature type="compositionally biased region" description="Polar residues" evidence="1">
    <location>
        <begin position="571"/>
        <end position="581"/>
    </location>
</feature>
<reference evidence="3 4" key="1">
    <citation type="journal article" date="2013" name="BMC Genomics">
        <title>Reconstruction of the lipid metabolism for the microalga Monoraphidium neglectum from its genome sequence reveals characteristics suitable for biofuel production.</title>
        <authorList>
            <person name="Bogen C."/>
            <person name="Al-Dilaimi A."/>
            <person name="Albersmeier A."/>
            <person name="Wichmann J."/>
            <person name="Grundmann M."/>
            <person name="Rupp O."/>
            <person name="Lauersen K.J."/>
            <person name="Blifernez-Klassen O."/>
            <person name="Kalinowski J."/>
            <person name="Goesmann A."/>
            <person name="Mussgnug J.H."/>
            <person name="Kruse O."/>
        </authorList>
    </citation>
    <scope>NUCLEOTIDE SEQUENCE [LARGE SCALE GENOMIC DNA]</scope>
    <source>
        <strain evidence="3 4">SAG 48.87</strain>
    </source>
</reference>
<feature type="compositionally biased region" description="Low complexity" evidence="1">
    <location>
        <begin position="173"/>
        <end position="195"/>
    </location>
</feature>
<feature type="compositionally biased region" description="Low complexity" evidence="1">
    <location>
        <begin position="351"/>
        <end position="372"/>
    </location>
</feature>
<feature type="compositionally biased region" description="Polar residues" evidence="1">
    <location>
        <begin position="210"/>
        <end position="254"/>
    </location>
</feature>
<dbReference type="KEGG" id="mng:MNEG_8256"/>
<feature type="region of interest" description="Disordered" evidence="1">
    <location>
        <begin position="570"/>
        <end position="591"/>
    </location>
</feature>
<feature type="chain" id="PRO_5002248223" evidence="2">
    <location>
        <begin position="21"/>
        <end position="618"/>
    </location>
</feature>
<dbReference type="OrthoDB" id="10682628at2759"/>
<feature type="compositionally biased region" description="Low complexity" evidence="1">
    <location>
        <begin position="418"/>
        <end position="435"/>
    </location>
</feature>
<dbReference type="STRING" id="145388.A0A0D2N075"/>
<accession>A0A0D2N075</accession>
<protein>
    <submittedName>
        <fullName evidence="3">Uncharacterized protein</fullName>
    </submittedName>
</protein>
<dbReference type="Proteomes" id="UP000054498">
    <property type="component" value="Unassembled WGS sequence"/>
</dbReference>
<evidence type="ECO:0000256" key="2">
    <source>
        <dbReference type="SAM" id="SignalP"/>
    </source>
</evidence>
<proteinExistence type="predicted"/>
<dbReference type="GeneID" id="25741132"/>
<dbReference type="RefSeq" id="XP_013898725.1">
    <property type="nucleotide sequence ID" value="XM_014043271.1"/>
</dbReference>
<dbReference type="EMBL" id="KK101767">
    <property type="protein sequence ID" value="KIY99705.1"/>
    <property type="molecule type" value="Genomic_DNA"/>
</dbReference>
<dbReference type="AlphaFoldDB" id="A0A0D2N075"/>
<evidence type="ECO:0000313" key="3">
    <source>
        <dbReference type="EMBL" id="KIY99705.1"/>
    </source>
</evidence>
<name>A0A0D2N075_9CHLO</name>
<feature type="signal peptide" evidence="2">
    <location>
        <begin position="1"/>
        <end position="20"/>
    </location>
</feature>
<keyword evidence="4" id="KW-1185">Reference proteome</keyword>
<evidence type="ECO:0000313" key="4">
    <source>
        <dbReference type="Proteomes" id="UP000054498"/>
    </source>
</evidence>
<sequence>MRTSVAGALLLLALAAGARAQNTTADAPSSASQCAYDGSAQKCDVSPAFIISNVTAPAPGQNLSLSLLRSLAADALCSLMASDADCGAQTNANCSWNPDSSPSCRLATGTLLGAAQAAAACPGSLAAQQLPCTPATDNDTCANAGNCTWVAAPSAAAPSAYSDTNSTANATDTGLAAAAGGPSTAATQLSPADGTSSGGAATGDATQQAPSSDTSQQAPTSDATQQAPTSDTTQQAPAGDATQQAPTSDTSQQAPAGYGFPTTDVGGAGADTGAAQPASAGPAAGGGATAPVYDTTQQAPASGTAQAAPSSGTAQQAPASGTAQPASTPAADPGAAQPAASPLRLRRLLQDPSAASPAPADASASAAPGDASTTLTDAGAQGDTPAAPGDGTDSTGDGSSDSGDVSSSGTDPTLVDTSAAAPSDSSAATPSDGSSGAAGSGGGGFLPAAPASSGSGYLPTASVGVCLAADLAALDTTQRSDLLDKYQRYDQEVWGNCTNAFEVLPSIAPPAPYAALLSALGGDSTGSAAQECQNNVAIGDCLNAGQSITLSPANLVAIINGDYSSLGAAPGTSTADNTTGPNILGPSSTGSAQSAAGGRAGAAASAVVLAAALAALLL</sequence>
<gene>
    <name evidence="3" type="ORF">MNEG_8256</name>
</gene>
<evidence type="ECO:0000256" key="1">
    <source>
        <dbReference type="SAM" id="MobiDB-lite"/>
    </source>
</evidence>
<feature type="compositionally biased region" description="Low complexity" evidence="1">
    <location>
        <begin position="329"/>
        <end position="343"/>
    </location>
</feature>
<keyword evidence="2" id="KW-0732">Signal</keyword>
<organism evidence="3 4">
    <name type="scientific">Monoraphidium neglectum</name>
    <dbReference type="NCBI Taxonomy" id="145388"/>
    <lineage>
        <taxon>Eukaryota</taxon>
        <taxon>Viridiplantae</taxon>
        <taxon>Chlorophyta</taxon>
        <taxon>core chlorophytes</taxon>
        <taxon>Chlorophyceae</taxon>
        <taxon>CS clade</taxon>
        <taxon>Sphaeropleales</taxon>
        <taxon>Selenastraceae</taxon>
        <taxon>Monoraphidium</taxon>
    </lineage>
</organism>
<feature type="region of interest" description="Disordered" evidence="1">
    <location>
        <begin position="173"/>
        <end position="440"/>
    </location>
</feature>
<feature type="compositionally biased region" description="Low complexity" evidence="1">
    <location>
        <begin position="389"/>
        <end position="411"/>
    </location>
</feature>